<keyword evidence="3" id="KW-1185">Reference proteome</keyword>
<dbReference type="Proteomes" id="UP000290889">
    <property type="component" value="Chromosome"/>
</dbReference>
<dbReference type="Pfam" id="PF19578">
    <property type="entry name" value="DUF6090"/>
    <property type="match status" value="1"/>
</dbReference>
<reference evidence="2 3" key="1">
    <citation type="submission" date="2019-01" db="EMBL/GenBank/DDBJ databases">
        <title>Muriicola soli sp. nov., isolated from soil.</title>
        <authorList>
            <person name="Kang H.J."/>
            <person name="Kim S.B."/>
        </authorList>
    </citation>
    <scope>NUCLEOTIDE SEQUENCE [LARGE SCALE GENOMIC DNA]</scope>
    <source>
        <strain evidence="2 3">MMS17-SY002</strain>
    </source>
</reference>
<keyword evidence="1" id="KW-0472">Membrane</keyword>
<accession>A0A411E8V6</accession>
<dbReference type="AlphaFoldDB" id="A0A411E8V6"/>
<feature type="transmembrane region" description="Helical" evidence="1">
    <location>
        <begin position="21"/>
        <end position="42"/>
    </location>
</feature>
<protein>
    <submittedName>
        <fullName evidence="2">Uncharacterized protein</fullName>
    </submittedName>
</protein>
<keyword evidence="1" id="KW-0812">Transmembrane</keyword>
<evidence type="ECO:0000313" key="2">
    <source>
        <dbReference type="EMBL" id="QBA63964.1"/>
    </source>
</evidence>
<dbReference type="InterPro" id="IPR045749">
    <property type="entry name" value="DUF6090"/>
</dbReference>
<evidence type="ECO:0000313" key="3">
    <source>
        <dbReference type="Proteomes" id="UP000290889"/>
    </source>
</evidence>
<organism evidence="2 3">
    <name type="scientific">Muriicola soli</name>
    <dbReference type="NCBI Taxonomy" id="2507538"/>
    <lineage>
        <taxon>Bacteria</taxon>
        <taxon>Pseudomonadati</taxon>
        <taxon>Bacteroidota</taxon>
        <taxon>Flavobacteriia</taxon>
        <taxon>Flavobacteriales</taxon>
        <taxon>Flavobacteriaceae</taxon>
        <taxon>Muriicola</taxon>
    </lineage>
</organism>
<name>A0A411E8V6_9FLAO</name>
<dbReference type="RefSeq" id="WP_129603450.1">
    <property type="nucleotide sequence ID" value="NZ_CP035544.1"/>
</dbReference>
<sequence>MIKFFRKIRQNLLIENKTGKYFKYAFGEIVLVVIGILIALQINSWNEERIIKNNINLYLGALMQDMKEDIKIIKSGRRYHIFRIHSGIYMLDLYNPEEKLTFLSDNNNLPVWEDPSWRWEGPVPTKYDTNFINTSLVWLFRYQPTYPVKRTIDEFSSLGLFSKMENHALKIQIEKYYNYFDWTHNDSNKEYNTTVLWNKSLVESGIGYMDLANLENPIEVIFSDKSRRAILKNMIDESIYKSSTDEAILTYLSKLINEIEVEIQRN</sequence>
<evidence type="ECO:0000256" key="1">
    <source>
        <dbReference type="SAM" id="Phobius"/>
    </source>
</evidence>
<keyword evidence="1" id="KW-1133">Transmembrane helix</keyword>
<dbReference type="EMBL" id="CP035544">
    <property type="protein sequence ID" value="QBA63964.1"/>
    <property type="molecule type" value="Genomic_DNA"/>
</dbReference>
<dbReference type="KEGG" id="mur:EQY75_05080"/>
<gene>
    <name evidence="2" type="ORF">EQY75_05080</name>
</gene>
<proteinExistence type="predicted"/>
<dbReference type="OrthoDB" id="1429555at2"/>